<evidence type="ECO:0000256" key="1">
    <source>
        <dbReference type="SAM" id="Phobius"/>
    </source>
</evidence>
<keyword evidence="1" id="KW-0812">Transmembrane</keyword>
<evidence type="ECO:0000313" key="3">
    <source>
        <dbReference type="Proteomes" id="UP001302316"/>
    </source>
</evidence>
<feature type="transmembrane region" description="Helical" evidence="1">
    <location>
        <begin position="40"/>
        <end position="63"/>
    </location>
</feature>
<gene>
    <name evidence="2" type="ORF">VCB98_12570</name>
</gene>
<reference evidence="2 3" key="1">
    <citation type="submission" date="2023-12" db="EMBL/GenBank/DDBJ databases">
        <title>Whole-genome sequencing of halo(alkali)philic microorganisms from hypersaline lakes.</title>
        <authorList>
            <person name="Sorokin D.Y."/>
            <person name="Merkel A.Y."/>
            <person name="Messina E."/>
            <person name="Yakimov M."/>
        </authorList>
    </citation>
    <scope>NUCLEOTIDE SEQUENCE [LARGE SCALE GENOMIC DNA]</scope>
    <source>
        <strain evidence="2 3">AB-CW1</strain>
    </source>
</reference>
<keyword evidence="3" id="KW-1185">Reference proteome</keyword>
<proteinExistence type="predicted"/>
<name>A0AAP6ML05_9GAMM</name>
<dbReference type="Proteomes" id="UP001302316">
    <property type="component" value="Unassembled WGS sequence"/>
</dbReference>
<keyword evidence="1" id="KW-0472">Membrane</keyword>
<dbReference type="EMBL" id="JAYGII010000045">
    <property type="protein sequence ID" value="MEA5446653.1"/>
    <property type="molecule type" value="Genomic_DNA"/>
</dbReference>
<dbReference type="RefSeq" id="WP_346053071.1">
    <property type="nucleotide sequence ID" value="NZ_JAYGII010000045.1"/>
</dbReference>
<dbReference type="AlphaFoldDB" id="A0AAP6ML05"/>
<sequence length="222" mass="24633">MATTPVLILFGLWLLLGLFAILLIFSGVKCFWHRKPVGGCFRLCCALAIGGGAATLGALGLALQTYDRLTHEQAAVVLAFQQTDAQRYTAELRFPEGATLSLELMGDEWQLDARVLRWKGPAIVAGMDSLFRIERLSGRYAAIDRERDGPRSVHALHPEPRTLDPWVLVNRYPDRVPWVDAIYGSATYLPMADGAEYEVVVTQTGLAARPLNEPARRAVRNW</sequence>
<evidence type="ECO:0000313" key="2">
    <source>
        <dbReference type="EMBL" id="MEA5446653.1"/>
    </source>
</evidence>
<comment type="caution">
    <text evidence="2">The sequence shown here is derived from an EMBL/GenBank/DDBJ whole genome shotgun (WGS) entry which is preliminary data.</text>
</comment>
<accession>A0AAP6ML05</accession>
<protein>
    <submittedName>
        <fullName evidence="2">Cation/multidrug efflux pump</fullName>
    </submittedName>
</protein>
<feature type="transmembrane region" description="Helical" evidence="1">
    <location>
        <begin position="6"/>
        <end position="28"/>
    </location>
</feature>
<keyword evidence="1" id="KW-1133">Transmembrane helix</keyword>
<organism evidence="2 3">
    <name type="scientific">Natronospira elongata</name>
    <dbReference type="NCBI Taxonomy" id="3110268"/>
    <lineage>
        <taxon>Bacteria</taxon>
        <taxon>Pseudomonadati</taxon>
        <taxon>Pseudomonadota</taxon>
        <taxon>Gammaproteobacteria</taxon>
        <taxon>Natronospirales</taxon>
        <taxon>Natronospiraceae</taxon>
        <taxon>Natronospira</taxon>
    </lineage>
</organism>